<keyword evidence="1" id="KW-0479">Metal-binding</keyword>
<keyword evidence="1" id="KW-0862">Zinc</keyword>
<dbReference type="InterPro" id="IPR007527">
    <property type="entry name" value="Znf_SWIM"/>
</dbReference>
<evidence type="ECO:0000256" key="1">
    <source>
        <dbReference type="PROSITE-ProRule" id="PRU00325"/>
    </source>
</evidence>
<reference evidence="4" key="1">
    <citation type="journal article" date="2023" name="bioRxiv">
        <title>Improved chromosome-level genome assembly for marigold (Tagetes erecta).</title>
        <authorList>
            <person name="Jiang F."/>
            <person name="Yuan L."/>
            <person name="Wang S."/>
            <person name="Wang H."/>
            <person name="Xu D."/>
            <person name="Wang A."/>
            <person name="Fan W."/>
        </authorList>
    </citation>
    <scope>NUCLEOTIDE SEQUENCE</scope>
    <source>
        <strain evidence="4">WSJ</strain>
        <tissue evidence="4">Leaf</tissue>
    </source>
</reference>
<feature type="region of interest" description="Disordered" evidence="2">
    <location>
        <begin position="169"/>
        <end position="214"/>
    </location>
</feature>
<dbReference type="Pfam" id="PF03101">
    <property type="entry name" value="FAR1"/>
    <property type="match status" value="1"/>
</dbReference>
<protein>
    <recommendedName>
        <fullName evidence="3">SWIM-type domain-containing protein</fullName>
    </recommendedName>
</protein>
<dbReference type="InterPro" id="IPR018289">
    <property type="entry name" value="MULE_transposase_dom"/>
</dbReference>
<evidence type="ECO:0000313" key="4">
    <source>
        <dbReference type="EMBL" id="KAK1415134.1"/>
    </source>
</evidence>
<accession>A0AAD8K2E5</accession>
<dbReference type="PANTHER" id="PTHR47718:SF12">
    <property type="entry name" value="PROTEIN FAR1-RELATED SEQUENCE"/>
    <property type="match status" value="1"/>
</dbReference>
<feature type="compositionally biased region" description="Basic and acidic residues" evidence="2">
    <location>
        <begin position="125"/>
        <end position="139"/>
    </location>
</feature>
<name>A0AAD8K2E5_TARER</name>
<dbReference type="Pfam" id="PF10551">
    <property type="entry name" value="MULE"/>
    <property type="match status" value="1"/>
</dbReference>
<feature type="compositionally biased region" description="Polar residues" evidence="2">
    <location>
        <begin position="200"/>
        <end position="210"/>
    </location>
</feature>
<dbReference type="PANTHER" id="PTHR47718">
    <property type="entry name" value="OS01G0519700 PROTEIN"/>
    <property type="match status" value="1"/>
</dbReference>
<dbReference type="PROSITE" id="PS50966">
    <property type="entry name" value="ZF_SWIM"/>
    <property type="match status" value="1"/>
</dbReference>
<comment type="caution">
    <text evidence="4">The sequence shown here is derived from an EMBL/GenBank/DDBJ whole genome shotgun (WGS) entry which is preliminary data.</text>
</comment>
<dbReference type="GO" id="GO:0008270">
    <property type="term" value="F:zinc ion binding"/>
    <property type="evidence" value="ECO:0007669"/>
    <property type="project" value="UniProtKB-KW"/>
</dbReference>
<keyword evidence="1" id="KW-0863">Zinc-finger</keyword>
<feature type="region of interest" description="Disordered" evidence="2">
    <location>
        <begin position="121"/>
        <end position="142"/>
    </location>
</feature>
<evidence type="ECO:0000259" key="3">
    <source>
        <dbReference type="PROSITE" id="PS50966"/>
    </source>
</evidence>
<proteinExistence type="predicted"/>
<sequence length="855" mass="99259">MSPDATNELMSFAHGPLNAYYYTACIVNGIRFVVQSRDVENSGILSLGEDGTSYYGQIDDIIELNYISGYSVVLFRCKWFKTSGIANEIYVLHNTRSLDITIDVESSPEVGESIARMTSYISKSHGGDGGDRPPNDHSHRLSTSCESSISSLILSSISSSIASEISIDFEDNMEETEQGTRKMNHSNRNEKEIEQEDSNDISTSESSFSIKETPGGSMVWVPNIPENEKPVVGKKYSTLESAMEMYSSYARKSGFDIRLSTQKKNRSGQIRLKFILCNKAFKMEGLDVNTLDKKIKGKQIRSTNSVKTDCKAGVKFRLTKNLLHYEVYEFEERHNHELVPIEQRHLLKVNRKLQATEENFIHQLASTNVGATRAHSMLSGMRGSRDLVHGTTVDFKNFRRDLNMFVGENDAQYLVNKMKERIQHSKDFTFNYRTENTELVSFFWADEIAKCNYKEFGDIVSFDATYDTNKYKMSFVPFTGIDNHRRCVTFGAGMILNEDTISFKWLLECFLEAFKKQPTIIVTDQDPAVKKAVEEVFSESKHRLCMWHITNKLPVKISSNILQNTDFRKTFHRIVWNIYLGPIQFEEKWKEMLEEYQLSHSKWLNDMYNIRERWIPAFFKNLEMCGLMRTSSRSESENSFFSSFTHQGDTLVQFMFSFDAAMEKQRYIQEMLDHHSRNTVPKFKTELQIERHASKLYTRTIFKLMQIEITESVWRCSHKTIVSEEGIEVYYVNEKRHVNETEDEEIKRIQLYTTERRNEFKVLHNKIDGSTVCICEHYLRLGILCRHALYVLRCCGIEEIPSQYVNRRWTKDLIPSEMRKRRNLYSDSDVEAEKLAQQAVTGVDFCIRSLMNDKE</sequence>
<dbReference type="InterPro" id="IPR004330">
    <property type="entry name" value="FAR1_DNA_bnd_dom"/>
</dbReference>
<evidence type="ECO:0000313" key="5">
    <source>
        <dbReference type="Proteomes" id="UP001229421"/>
    </source>
</evidence>
<dbReference type="Proteomes" id="UP001229421">
    <property type="component" value="Unassembled WGS sequence"/>
</dbReference>
<dbReference type="EMBL" id="JAUHHV010000008">
    <property type="protein sequence ID" value="KAK1415134.1"/>
    <property type="molecule type" value="Genomic_DNA"/>
</dbReference>
<dbReference type="AlphaFoldDB" id="A0AAD8K2E5"/>
<organism evidence="4 5">
    <name type="scientific">Tagetes erecta</name>
    <name type="common">African marigold</name>
    <dbReference type="NCBI Taxonomy" id="13708"/>
    <lineage>
        <taxon>Eukaryota</taxon>
        <taxon>Viridiplantae</taxon>
        <taxon>Streptophyta</taxon>
        <taxon>Embryophyta</taxon>
        <taxon>Tracheophyta</taxon>
        <taxon>Spermatophyta</taxon>
        <taxon>Magnoliopsida</taxon>
        <taxon>eudicotyledons</taxon>
        <taxon>Gunneridae</taxon>
        <taxon>Pentapetalae</taxon>
        <taxon>asterids</taxon>
        <taxon>campanulids</taxon>
        <taxon>Asterales</taxon>
        <taxon>Asteraceae</taxon>
        <taxon>Asteroideae</taxon>
        <taxon>Heliantheae alliance</taxon>
        <taxon>Tageteae</taxon>
        <taxon>Tagetes</taxon>
    </lineage>
</organism>
<evidence type="ECO:0000256" key="2">
    <source>
        <dbReference type="SAM" id="MobiDB-lite"/>
    </source>
</evidence>
<keyword evidence="5" id="KW-1185">Reference proteome</keyword>
<gene>
    <name evidence="4" type="ORF">QVD17_30906</name>
</gene>
<feature type="domain" description="SWIM-type" evidence="3">
    <location>
        <begin position="760"/>
        <end position="796"/>
    </location>
</feature>